<dbReference type="STRING" id="1410606.T478_0172"/>
<organism evidence="1 3">
    <name type="scientific">Candidatus Nitrosopelagicus brevis</name>
    <dbReference type="NCBI Taxonomy" id="1410606"/>
    <lineage>
        <taxon>Archaea</taxon>
        <taxon>Nitrososphaerota</taxon>
    </lineage>
</organism>
<dbReference type="EMBL" id="CP007026">
    <property type="protein sequence ID" value="AJA92685.1"/>
    <property type="molecule type" value="Genomic_DNA"/>
</dbReference>
<accession>A0A0A7V7Q2</accession>
<protein>
    <submittedName>
        <fullName evidence="1">UDP-N-acetylglucosamine 2-epimerase-like protein</fullName>
    </submittedName>
</protein>
<evidence type="ECO:0000313" key="4">
    <source>
        <dbReference type="Proteomes" id="UP000241022"/>
    </source>
</evidence>
<name>A0A0A7V7Q2_9ARCH</name>
<evidence type="ECO:0000313" key="3">
    <source>
        <dbReference type="Proteomes" id="UP000030944"/>
    </source>
</evidence>
<proteinExistence type="predicted"/>
<reference evidence="1 3" key="1">
    <citation type="journal article" date="2015" name="Proc. Natl. Acad. Sci. U.S.A.">
        <title>Genomic and proteomic characterization of "Candidatus Nitrosopelagicus brevis": An ammonia-oxidizing archaeon from the open ocean.</title>
        <authorList>
            <person name="Santoro A.E."/>
            <person name="Dupont C.L."/>
            <person name="Richter R.A."/>
            <person name="Craig M.T."/>
            <person name="Carini P."/>
            <person name="McIlvin M.R."/>
            <person name="Yang Y."/>
            <person name="Orsi W.D."/>
            <person name="Moran D.M."/>
            <person name="Saito M.A."/>
        </authorList>
    </citation>
    <scope>NUCLEOTIDE SEQUENCE [LARGE SCALE GENOMIC DNA]</scope>
    <source>
        <strain evidence="1">CN25</strain>
        <strain evidence="3">V2</strain>
    </source>
</reference>
<evidence type="ECO:0000313" key="2">
    <source>
        <dbReference type="EMBL" id="PTL87427.1"/>
    </source>
</evidence>
<sequence>MKNYLLLDSEFDLDLLIKTKENFEKIVCFDLNSHLILEENQIDHILADEYIDKSTIEKIQSESFSFSKWYLNENLFKYIIYENINLGKLFNIQFMDMVVPFLTKFTQINNITKICPNISCTSSLYELVQYFSKNVKHFSSKSNIQNKKISYEYKFGKFNFTVNLSENQFKKIKNTVDLFLQSPFEGSKNKKSKNLLFIEIDPIKYKNLFINSENYDCRITLFNNRKPAVWNYDSWKIIKKSRSKIVNINSLFDSESKNKIFSGTSELKNQLNLMWSNDDYFSTFFSFNGLSFWEIFSKQFIPEINSKFLSFIEYIESTKKLFQKKHFDSILILSEAGVQEQITLQLAKQNKIPVVLLQHGVPYDTPNAISRNNLLGFFPNDSDFFISWGKIISKYVENFRISKDKIQDLGNPVFDQLFDHNDNTSNEFILIATSPPMKDFVIDNTVNVQINYYSILNEICDFLTKLNKKVIIKPHPSLEDKNLENFKHFENVEIIKNGDIIPLIKKCELLITFDLSTTILESQILKKPVLSISLKDYGFGKSEIFKRDTCTTTSIVNFPEELKKILSNNITYKQNPKINSFLKDYLSCQGNSAKSVLYFLSNL</sequence>
<dbReference type="AlphaFoldDB" id="A0A0A7V7Q2"/>
<reference evidence="2 4" key="3">
    <citation type="submission" date="2018-04" db="EMBL/GenBank/DDBJ databases">
        <title>Transcriptomics of ammonia oxidizing archaea.</title>
        <authorList>
            <person name="Carini P."/>
        </authorList>
    </citation>
    <scope>NUCLEOTIDE SEQUENCE [LARGE SCALE GENOMIC DNA]</scope>
    <source>
        <strain evidence="2 4">U25</strain>
    </source>
</reference>
<dbReference type="GeneID" id="24816070"/>
<dbReference type="OrthoDB" id="3302at2157"/>
<dbReference type="EMBL" id="LXWN01000002">
    <property type="protein sequence ID" value="PTL87427.1"/>
    <property type="molecule type" value="Genomic_DNA"/>
</dbReference>
<reference evidence="2" key="2">
    <citation type="submission" date="2016-05" db="EMBL/GenBank/DDBJ databases">
        <authorList>
            <person name="Lavstsen T."/>
            <person name="Jespersen J.S."/>
        </authorList>
    </citation>
    <scope>NUCLEOTIDE SEQUENCE [LARGE SCALE GENOMIC DNA]</scope>
    <source>
        <strain evidence="2">U25</strain>
    </source>
</reference>
<keyword evidence="4" id="KW-1185">Reference proteome</keyword>
<dbReference type="Proteomes" id="UP000241022">
    <property type="component" value="Unassembled WGS sequence"/>
</dbReference>
<dbReference type="HOGENOM" id="CLU_451024_0_0_2"/>
<dbReference type="RefSeq" id="WP_048104434.1">
    <property type="nucleotide sequence ID" value="NZ_CP007026.1"/>
</dbReference>
<evidence type="ECO:0000313" key="1">
    <source>
        <dbReference type="EMBL" id="AJA92685.1"/>
    </source>
</evidence>
<gene>
    <name evidence="2" type="ORF">A7X95_05925</name>
    <name evidence="1" type="ORF">T478_0172</name>
</gene>
<dbReference type="Proteomes" id="UP000030944">
    <property type="component" value="Chromosome"/>
</dbReference>
<dbReference type="KEGG" id="nbv:T478_0172"/>
<dbReference type="SUPFAM" id="SSF53756">
    <property type="entry name" value="UDP-Glycosyltransferase/glycogen phosphorylase"/>
    <property type="match status" value="1"/>
</dbReference>